<feature type="domain" description="CobW/HypB/UreG nucleotide-binding" evidence="2">
    <location>
        <begin position="5"/>
        <end position="189"/>
    </location>
</feature>
<evidence type="ECO:0000313" key="3">
    <source>
        <dbReference type="EMBL" id="TXL64691.1"/>
    </source>
</evidence>
<dbReference type="PANTHER" id="PTHR13748:SF62">
    <property type="entry name" value="COBW DOMAIN-CONTAINING PROTEIN"/>
    <property type="match status" value="1"/>
</dbReference>
<dbReference type="InterPro" id="IPR003495">
    <property type="entry name" value="CobW/HypB/UreG_nucleotide-bd"/>
</dbReference>
<dbReference type="InterPro" id="IPR051316">
    <property type="entry name" value="Zinc-reg_GTPase_activator"/>
</dbReference>
<dbReference type="AlphaFoldDB" id="A0A5C8NU57"/>
<dbReference type="EMBL" id="VDUY01000005">
    <property type="protein sequence ID" value="TXL64691.1"/>
    <property type="molecule type" value="Genomic_DNA"/>
</dbReference>
<dbReference type="Proteomes" id="UP000321548">
    <property type="component" value="Unassembled WGS sequence"/>
</dbReference>
<dbReference type="Pfam" id="PF02492">
    <property type="entry name" value="cobW"/>
    <property type="match status" value="1"/>
</dbReference>
<evidence type="ECO:0000259" key="2">
    <source>
        <dbReference type="Pfam" id="PF02492"/>
    </source>
</evidence>
<keyword evidence="4" id="KW-1185">Reference proteome</keyword>
<feature type="region of interest" description="Disordered" evidence="1">
    <location>
        <begin position="224"/>
        <end position="246"/>
    </location>
</feature>
<dbReference type="InterPro" id="IPR027417">
    <property type="entry name" value="P-loop_NTPase"/>
</dbReference>
<comment type="caution">
    <text evidence="3">The sequence shown here is derived from an EMBL/GenBank/DDBJ whole genome shotgun (WGS) entry which is preliminary data.</text>
</comment>
<feature type="compositionally biased region" description="Low complexity" evidence="1">
    <location>
        <begin position="225"/>
        <end position="235"/>
    </location>
</feature>
<evidence type="ECO:0000256" key="1">
    <source>
        <dbReference type="SAM" id="MobiDB-lite"/>
    </source>
</evidence>
<proteinExistence type="predicted"/>
<dbReference type="Gene3D" id="3.40.50.300">
    <property type="entry name" value="P-loop containing nucleotide triphosphate hydrolases"/>
    <property type="match status" value="1"/>
</dbReference>
<reference evidence="3 4" key="1">
    <citation type="submission" date="2019-06" db="EMBL/GenBank/DDBJ databases">
        <title>Quisquiliibacterium sp. nov., isolated from a maize field.</title>
        <authorList>
            <person name="Lin S.-Y."/>
            <person name="Tsai C.-F."/>
            <person name="Young C.-C."/>
        </authorList>
    </citation>
    <scope>NUCLEOTIDE SEQUENCE [LARGE SCALE GENOMIC DNA]</scope>
    <source>
        <strain evidence="3 4">CC-CFT501</strain>
    </source>
</reference>
<sequence>MDTVPATLVTGLPGSGKTALLRQWLAAMPAGERWGLLLNRADAGGFRARLPGGRGDAGPGAGAAADLGAPPGAVETVGGCACCAGKLAFETALVRLLRRGPWNRLLIELDGAGDPPRFVDLLRAGVAGRHLRLDEVVAVVDAETARAWLDDAGPDAQADPDVRVDSGPGGLRGRLLAGQIVAADRVVLTGCGELSDPQGCGALAAVLRTRSPFRRRIELAHAREAASASGEAAPDSPEDWPPLLASGDDESECSLARLPNNGLRRAAMPKRGGPGWIAWRWPAAAVFDRAGLEGLLAPWQALPGLVQAEGAFRTARDWYLWRRDASRDAWSPTGWRRDNRLELRLAAGAGSFERLADALEAGLLGAIRPGPSA</sequence>
<protein>
    <submittedName>
        <fullName evidence="3">GTP-binding protein</fullName>
    </submittedName>
</protein>
<dbReference type="RefSeq" id="WP_147704940.1">
    <property type="nucleotide sequence ID" value="NZ_VDUY01000005.1"/>
</dbReference>
<gene>
    <name evidence="3" type="ORF">FHP08_13165</name>
</gene>
<dbReference type="GO" id="GO:0005737">
    <property type="term" value="C:cytoplasm"/>
    <property type="evidence" value="ECO:0007669"/>
    <property type="project" value="TreeGrafter"/>
</dbReference>
<accession>A0A5C8NU57</accession>
<dbReference type="SUPFAM" id="SSF52540">
    <property type="entry name" value="P-loop containing nucleoside triphosphate hydrolases"/>
    <property type="match status" value="1"/>
</dbReference>
<name>A0A5C8NU57_9BURK</name>
<organism evidence="3 4">
    <name type="scientific">Zeimonas arvi</name>
    <dbReference type="NCBI Taxonomy" id="2498847"/>
    <lineage>
        <taxon>Bacteria</taxon>
        <taxon>Pseudomonadati</taxon>
        <taxon>Pseudomonadota</taxon>
        <taxon>Betaproteobacteria</taxon>
        <taxon>Burkholderiales</taxon>
        <taxon>Burkholderiaceae</taxon>
        <taxon>Zeimonas</taxon>
    </lineage>
</organism>
<dbReference type="OrthoDB" id="9808822at2"/>
<dbReference type="PANTHER" id="PTHR13748">
    <property type="entry name" value="COBW-RELATED"/>
    <property type="match status" value="1"/>
</dbReference>
<evidence type="ECO:0000313" key="4">
    <source>
        <dbReference type="Proteomes" id="UP000321548"/>
    </source>
</evidence>